<dbReference type="eggNOG" id="COG4961">
    <property type="taxonomic scope" value="Bacteria"/>
</dbReference>
<dbReference type="Pfam" id="PF07811">
    <property type="entry name" value="TadE"/>
    <property type="match status" value="1"/>
</dbReference>
<name>A0A1H8BLY2_STRJI</name>
<protein>
    <submittedName>
        <fullName evidence="3">TadE-like protein</fullName>
    </submittedName>
</protein>
<dbReference type="STRING" id="235985.SAMN05414137_1716"/>
<dbReference type="AlphaFoldDB" id="A0A1H8BLY2"/>
<gene>
    <name evidence="3" type="ORF">SAMN05414137_1716</name>
</gene>
<evidence type="ECO:0000313" key="3">
    <source>
        <dbReference type="EMBL" id="SEM83900.1"/>
    </source>
</evidence>
<sequence length="147" mass="15309">MTFRTLKLRARREDGSASIEAAIVVPVLILFLCLAWAAGRIALTGQVVDGAAEDAARAASISKTPGAAYAAAYQAAARDMASSSTALHCSPAVSIPDKSIPTRSGQSGYVTVKVSCTVSFADLFGLHLGSKTLTSTFTSYADTYTQR</sequence>
<organism evidence="3 4">
    <name type="scientific">Streptacidiphilus jiangxiensis</name>
    <dbReference type="NCBI Taxonomy" id="235985"/>
    <lineage>
        <taxon>Bacteria</taxon>
        <taxon>Bacillati</taxon>
        <taxon>Actinomycetota</taxon>
        <taxon>Actinomycetes</taxon>
        <taxon>Kitasatosporales</taxon>
        <taxon>Streptomycetaceae</taxon>
        <taxon>Streptacidiphilus</taxon>
    </lineage>
</organism>
<evidence type="ECO:0000256" key="1">
    <source>
        <dbReference type="SAM" id="Phobius"/>
    </source>
</evidence>
<dbReference type="InterPro" id="IPR012495">
    <property type="entry name" value="TadE-like_dom"/>
</dbReference>
<dbReference type="OrthoDB" id="4869119at2"/>
<feature type="transmembrane region" description="Helical" evidence="1">
    <location>
        <begin position="21"/>
        <end position="39"/>
    </location>
</feature>
<keyword evidence="1" id="KW-1133">Transmembrane helix</keyword>
<keyword evidence="1" id="KW-0472">Membrane</keyword>
<accession>A0A1H8BLY2</accession>
<dbReference type="EMBL" id="FOAZ01000071">
    <property type="protein sequence ID" value="SEM83900.1"/>
    <property type="molecule type" value="Genomic_DNA"/>
</dbReference>
<keyword evidence="1" id="KW-0812">Transmembrane</keyword>
<evidence type="ECO:0000259" key="2">
    <source>
        <dbReference type="Pfam" id="PF07811"/>
    </source>
</evidence>
<proteinExistence type="predicted"/>
<reference evidence="4" key="1">
    <citation type="submission" date="2016-10" db="EMBL/GenBank/DDBJ databases">
        <authorList>
            <person name="Varghese N."/>
        </authorList>
    </citation>
    <scope>NUCLEOTIDE SEQUENCE [LARGE SCALE GENOMIC DNA]</scope>
    <source>
        <strain evidence="4">DSM 45096 / BCRC 16803 / CGMCC 4.1857 / CIP 109030 / JCM 12277 / KCTC 19219 / NBRC 100920 / 33214</strain>
    </source>
</reference>
<keyword evidence="4" id="KW-1185">Reference proteome</keyword>
<dbReference type="Proteomes" id="UP000183015">
    <property type="component" value="Unassembled WGS sequence"/>
</dbReference>
<dbReference type="RefSeq" id="WP_042449510.1">
    <property type="nucleotide sequence ID" value="NZ_BBPN01000016.1"/>
</dbReference>
<evidence type="ECO:0000313" key="4">
    <source>
        <dbReference type="Proteomes" id="UP000183015"/>
    </source>
</evidence>
<feature type="domain" description="TadE-like" evidence="2">
    <location>
        <begin position="15"/>
        <end position="57"/>
    </location>
</feature>